<dbReference type="Proteomes" id="UP001055057">
    <property type="component" value="Unassembled WGS sequence"/>
</dbReference>
<dbReference type="RefSeq" id="WP_238184075.1">
    <property type="nucleotide sequence ID" value="NZ_BPRB01000221.1"/>
</dbReference>
<feature type="chain" id="PRO_5046301464" description="DUF992 domain-containing protein" evidence="1">
    <location>
        <begin position="23"/>
        <end position="163"/>
    </location>
</feature>
<name>A0ABQ4U2L9_9HYPH</name>
<evidence type="ECO:0008006" key="4">
    <source>
        <dbReference type="Google" id="ProtNLM"/>
    </source>
</evidence>
<dbReference type="InterPro" id="IPR009333">
    <property type="entry name" value="DUF992"/>
</dbReference>
<protein>
    <recommendedName>
        <fullName evidence="4">DUF992 domain-containing protein</fullName>
    </recommendedName>
</protein>
<sequence length="163" mass="16586">MRAILIALSAAALAAGAAYGHAVQPEAPTIQAGTLTCTTRPEASLVLGLMPAADCRFVADRGGFAQDYEAVFSPGAFGGAVDRVETAAWRVLTRDGFGRPGMLTGFFAQSGEAMLARPGDRPAPTLSGRAVSLQRLSGSAPLGASAQATPQVAFAAVRPGLTR</sequence>
<reference evidence="2" key="2">
    <citation type="submission" date="2021-08" db="EMBL/GenBank/DDBJ databases">
        <authorList>
            <person name="Tani A."/>
            <person name="Ola A."/>
            <person name="Ogura Y."/>
            <person name="Katsura K."/>
            <person name="Hayashi T."/>
        </authorList>
    </citation>
    <scope>NUCLEOTIDE SEQUENCE</scope>
    <source>
        <strain evidence="2">DSM 23632</strain>
    </source>
</reference>
<reference evidence="2" key="1">
    <citation type="journal article" date="2021" name="Front. Microbiol.">
        <title>Comprehensive Comparative Genomics and Phenotyping of Methylobacterium Species.</title>
        <authorList>
            <person name="Alessa O."/>
            <person name="Ogura Y."/>
            <person name="Fujitani Y."/>
            <person name="Takami H."/>
            <person name="Hayashi T."/>
            <person name="Sahin N."/>
            <person name="Tani A."/>
        </authorList>
    </citation>
    <scope>NUCLEOTIDE SEQUENCE</scope>
    <source>
        <strain evidence="2">DSM 23632</strain>
    </source>
</reference>
<keyword evidence="3" id="KW-1185">Reference proteome</keyword>
<evidence type="ECO:0000256" key="1">
    <source>
        <dbReference type="SAM" id="SignalP"/>
    </source>
</evidence>
<feature type="signal peptide" evidence="1">
    <location>
        <begin position="1"/>
        <end position="22"/>
    </location>
</feature>
<proteinExistence type="predicted"/>
<evidence type="ECO:0000313" key="3">
    <source>
        <dbReference type="Proteomes" id="UP001055057"/>
    </source>
</evidence>
<gene>
    <name evidence="2" type="ORF">MPOCJGCO_3633</name>
</gene>
<accession>A0ABQ4U2L9</accession>
<keyword evidence="1" id="KW-0732">Signal</keyword>
<dbReference type="EMBL" id="BPRB01000221">
    <property type="protein sequence ID" value="GJE61511.1"/>
    <property type="molecule type" value="Genomic_DNA"/>
</dbReference>
<organism evidence="2 3">
    <name type="scientific">Methylobacterium trifolii</name>
    <dbReference type="NCBI Taxonomy" id="1003092"/>
    <lineage>
        <taxon>Bacteria</taxon>
        <taxon>Pseudomonadati</taxon>
        <taxon>Pseudomonadota</taxon>
        <taxon>Alphaproteobacteria</taxon>
        <taxon>Hyphomicrobiales</taxon>
        <taxon>Methylobacteriaceae</taxon>
        <taxon>Methylobacterium</taxon>
    </lineage>
</organism>
<comment type="caution">
    <text evidence="2">The sequence shown here is derived from an EMBL/GenBank/DDBJ whole genome shotgun (WGS) entry which is preliminary data.</text>
</comment>
<dbReference type="Pfam" id="PF06186">
    <property type="entry name" value="DUF992"/>
    <property type="match status" value="1"/>
</dbReference>
<evidence type="ECO:0000313" key="2">
    <source>
        <dbReference type="EMBL" id="GJE61511.1"/>
    </source>
</evidence>